<evidence type="ECO:0000313" key="2">
    <source>
        <dbReference type="Proteomes" id="UP001314170"/>
    </source>
</evidence>
<organism evidence="1 2">
    <name type="scientific">Dovyalis caffra</name>
    <dbReference type="NCBI Taxonomy" id="77055"/>
    <lineage>
        <taxon>Eukaryota</taxon>
        <taxon>Viridiplantae</taxon>
        <taxon>Streptophyta</taxon>
        <taxon>Embryophyta</taxon>
        <taxon>Tracheophyta</taxon>
        <taxon>Spermatophyta</taxon>
        <taxon>Magnoliopsida</taxon>
        <taxon>eudicotyledons</taxon>
        <taxon>Gunneridae</taxon>
        <taxon>Pentapetalae</taxon>
        <taxon>rosids</taxon>
        <taxon>fabids</taxon>
        <taxon>Malpighiales</taxon>
        <taxon>Salicaceae</taxon>
        <taxon>Flacourtieae</taxon>
        <taxon>Dovyalis</taxon>
    </lineage>
</organism>
<evidence type="ECO:0008006" key="3">
    <source>
        <dbReference type="Google" id="ProtNLM"/>
    </source>
</evidence>
<reference evidence="1 2" key="1">
    <citation type="submission" date="2024-01" db="EMBL/GenBank/DDBJ databases">
        <authorList>
            <person name="Waweru B."/>
        </authorList>
    </citation>
    <scope>NUCLEOTIDE SEQUENCE [LARGE SCALE GENOMIC DNA]</scope>
</reference>
<protein>
    <recommendedName>
        <fullName evidence="3">RNase H type-1 domain-containing protein</fullName>
    </recommendedName>
</protein>
<proteinExistence type="predicted"/>
<name>A0AAV1RR24_9ROSI</name>
<keyword evidence="2" id="KW-1185">Reference proteome</keyword>
<dbReference type="Proteomes" id="UP001314170">
    <property type="component" value="Unassembled WGS sequence"/>
</dbReference>
<sequence length="135" mass="14967">MGIQRLEDIWGDRGKGSSSLLYPPPLWISIAISNIIEAIEEVAGLLISLLDDLLMTNLMLLTVSLNQTPQILSINWLNNASCTPCKPKFLLHAINSVKRYFAIISFIHAPREANTTANFLAQVVVPRAEDLIARL</sequence>
<accession>A0AAV1RR24</accession>
<dbReference type="AlphaFoldDB" id="A0AAV1RR24"/>
<evidence type="ECO:0000313" key="1">
    <source>
        <dbReference type="EMBL" id="CAK7338767.1"/>
    </source>
</evidence>
<comment type="caution">
    <text evidence="1">The sequence shown here is derived from an EMBL/GenBank/DDBJ whole genome shotgun (WGS) entry which is preliminary data.</text>
</comment>
<dbReference type="EMBL" id="CAWUPB010001156">
    <property type="protein sequence ID" value="CAK7338767.1"/>
    <property type="molecule type" value="Genomic_DNA"/>
</dbReference>
<gene>
    <name evidence="1" type="ORF">DCAF_LOCUS13815</name>
</gene>